<reference evidence="2" key="1">
    <citation type="journal article" date="2015" name="Nature">
        <title>Complex archaea that bridge the gap between prokaryotes and eukaryotes.</title>
        <authorList>
            <person name="Spang A."/>
            <person name="Saw J.H."/>
            <person name="Jorgensen S.L."/>
            <person name="Zaremba-Niedzwiedzka K."/>
            <person name="Martijn J."/>
            <person name="Lind A.E."/>
            <person name="van Eijk R."/>
            <person name="Schleper C."/>
            <person name="Guy L."/>
            <person name="Ettema T.J."/>
        </authorList>
    </citation>
    <scope>NUCLEOTIDE SEQUENCE</scope>
</reference>
<gene>
    <name evidence="2" type="ORF">LCGC14_3108960</name>
</gene>
<evidence type="ECO:0000259" key="1">
    <source>
        <dbReference type="Pfam" id="PF24240"/>
    </source>
</evidence>
<accession>A0A0F8YD21</accession>
<dbReference type="Pfam" id="PF24240">
    <property type="entry name" value="DUF7448"/>
    <property type="match status" value="1"/>
</dbReference>
<dbReference type="InterPro" id="IPR055871">
    <property type="entry name" value="DUF7448"/>
</dbReference>
<name>A0A0F8YD21_9ZZZZ</name>
<dbReference type="AlphaFoldDB" id="A0A0F8YD21"/>
<evidence type="ECO:0000313" key="2">
    <source>
        <dbReference type="EMBL" id="KKK52034.1"/>
    </source>
</evidence>
<proteinExistence type="predicted"/>
<feature type="domain" description="DUF7448" evidence="1">
    <location>
        <begin position="13"/>
        <end position="104"/>
    </location>
</feature>
<comment type="caution">
    <text evidence="2">The sequence shown here is derived from an EMBL/GenBank/DDBJ whole genome shotgun (WGS) entry which is preliminary data.</text>
</comment>
<organism evidence="2">
    <name type="scientific">marine sediment metagenome</name>
    <dbReference type="NCBI Taxonomy" id="412755"/>
    <lineage>
        <taxon>unclassified sequences</taxon>
        <taxon>metagenomes</taxon>
        <taxon>ecological metagenomes</taxon>
    </lineage>
</organism>
<sequence length="104" mass="11580">MNDFNFSVLKGLVITKITGGVGDDDMIFNIKGGKKYRLYYQGDCCATCSIEDIAGELDDLLNSPILLAEEVFNCEKNPEGVTLKYQDSFTWTFYKLSTIKGSVT</sequence>
<protein>
    <recommendedName>
        <fullName evidence="1">DUF7448 domain-containing protein</fullName>
    </recommendedName>
</protein>
<feature type="non-terminal residue" evidence="2">
    <location>
        <position position="104"/>
    </location>
</feature>
<dbReference type="EMBL" id="LAZR01067220">
    <property type="protein sequence ID" value="KKK52034.1"/>
    <property type="molecule type" value="Genomic_DNA"/>
</dbReference>